<dbReference type="Proteomes" id="UP000019146">
    <property type="component" value="Chromosome 2"/>
</dbReference>
<dbReference type="AlphaFoldDB" id="A0A0P0RKB6"/>
<evidence type="ECO:0000313" key="1">
    <source>
        <dbReference type="EMBL" id="ALL69238.1"/>
    </source>
</evidence>
<sequence length="82" mass="9100">MLVARLRLPCGQRLPRFIFAPAVWNATVPERFDQLLWSRSRSRCGLAGKSGAVVAVWARVVFPGLYGTASEARRMVLSRPAT</sequence>
<protein>
    <submittedName>
        <fullName evidence="1">Uncharacterized protein</fullName>
    </submittedName>
</protein>
<proteinExistence type="predicted"/>
<dbReference type="EMBL" id="CP012747">
    <property type="protein sequence ID" value="ALL69238.1"/>
    <property type="molecule type" value="Genomic_DNA"/>
</dbReference>
<name>A0A0P0RKB6_9BURK</name>
<gene>
    <name evidence="1" type="ORF">K788_00038120</name>
</gene>
<reference evidence="1 2" key="1">
    <citation type="journal article" date="2014" name="Genome Announc.">
        <title>Draft Genome Sequence of the Haloacid-Degrading Burkholderia caribensis Strain MBA4.</title>
        <authorList>
            <person name="Pan Y."/>
            <person name="Kong K.F."/>
            <person name="Tsang J.S."/>
        </authorList>
    </citation>
    <scope>NUCLEOTIDE SEQUENCE [LARGE SCALE GENOMIC DNA]</scope>
    <source>
        <strain evidence="1 2">MBA4</strain>
    </source>
</reference>
<dbReference type="KEGG" id="bcai:K788_00038120"/>
<accession>A0A0P0RKB6</accession>
<organism evidence="1 2">
    <name type="scientific">Paraburkholderia caribensis MBA4</name>
    <dbReference type="NCBI Taxonomy" id="1323664"/>
    <lineage>
        <taxon>Bacteria</taxon>
        <taxon>Pseudomonadati</taxon>
        <taxon>Pseudomonadota</taxon>
        <taxon>Betaproteobacteria</taxon>
        <taxon>Burkholderiales</taxon>
        <taxon>Burkholderiaceae</taxon>
        <taxon>Paraburkholderia</taxon>
    </lineage>
</organism>
<evidence type="ECO:0000313" key="2">
    <source>
        <dbReference type="Proteomes" id="UP000019146"/>
    </source>
</evidence>